<keyword evidence="4" id="KW-0539">Nucleus</keyword>
<dbReference type="PANTHER" id="PTHR16055:SF2">
    <property type="entry name" value="INTEGRATOR COMPLEX SUBUNIT 10"/>
    <property type="match status" value="1"/>
</dbReference>
<dbReference type="OrthoDB" id="18145at2759"/>
<evidence type="ECO:0000256" key="1">
    <source>
        <dbReference type="ARBA" id="ARBA00004123"/>
    </source>
</evidence>
<dbReference type="OMA" id="FYVKMFQ"/>
<evidence type="ECO:0000313" key="6">
    <source>
        <dbReference type="Proteomes" id="UP000054359"/>
    </source>
</evidence>
<comment type="similarity">
    <text evidence="2">Belongs to the Integrator subunit 10 family.</text>
</comment>
<organism evidence="5 6">
    <name type="scientific">Stegodyphus mimosarum</name>
    <name type="common">African social velvet spider</name>
    <dbReference type="NCBI Taxonomy" id="407821"/>
    <lineage>
        <taxon>Eukaryota</taxon>
        <taxon>Metazoa</taxon>
        <taxon>Ecdysozoa</taxon>
        <taxon>Arthropoda</taxon>
        <taxon>Chelicerata</taxon>
        <taxon>Arachnida</taxon>
        <taxon>Araneae</taxon>
        <taxon>Araneomorphae</taxon>
        <taxon>Entelegynae</taxon>
        <taxon>Eresoidea</taxon>
        <taxon>Eresidae</taxon>
        <taxon>Stegodyphus</taxon>
    </lineage>
</organism>
<gene>
    <name evidence="5" type="ORF">X975_25444</name>
</gene>
<evidence type="ECO:0000313" key="5">
    <source>
        <dbReference type="EMBL" id="KFM69363.1"/>
    </source>
</evidence>
<protein>
    <recommendedName>
        <fullName evidence="3">Integrator complex subunit 10</fullName>
    </recommendedName>
</protein>
<evidence type="ECO:0000256" key="4">
    <source>
        <dbReference type="ARBA" id="ARBA00023242"/>
    </source>
</evidence>
<feature type="non-terminal residue" evidence="5">
    <location>
        <position position="488"/>
    </location>
</feature>
<name>A0A087TW74_STEMI</name>
<accession>A0A087TW74</accession>
<dbReference type="InterPro" id="IPR026164">
    <property type="entry name" value="Int_cplx_su10"/>
</dbReference>
<dbReference type="GO" id="GO:0016180">
    <property type="term" value="P:snRNA processing"/>
    <property type="evidence" value="ECO:0007669"/>
    <property type="project" value="InterPro"/>
</dbReference>
<evidence type="ECO:0000256" key="2">
    <source>
        <dbReference type="ARBA" id="ARBA00010391"/>
    </source>
</evidence>
<dbReference type="GO" id="GO:0032039">
    <property type="term" value="C:integrator complex"/>
    <property type="evidence" value="ECO:0007669"/>
    <property type="project" value="InterPro"/>
</dbReference>
<dbReference type="EMBL" id="KK117023">
    <property type="protein sequence ID" value="KFM69363.1"/>
    <property type="molecule type" value="Genomic_DNA"/>
</dbReference>
<proteinExistence type="inferred from homology"/>
<dbReference type="Proteomes" id="UP000054359">
    <property type="component" value="Unassembled WGS sequence"/>
</dbReference>
<comment type="subcellular location">
    <subcellularLocation>
        <location evidence="1">Nucleus</location>
    </subcellularLocation>
</comment>
<evidence type="ECO:0000256" key="3">
    <source>
        <dbReference type="ARBA" id="ARBA00016811"/>
    </source>
</evidence>
<dbReference type="STRING" id="407821.A0A087TW74"/>
<keyword evidence="6" id="KW-1185">Reference proteome</keyword>
<dbReference type="PANTHER" id="PTHR16055">
    <property type="entry name" value="INTEGRATOR COMPLEX SUBUNIT 10"/>
    <property type="match status" value="1"/>
</dbReference>
<dbReference type="AlphaFoldDB" id="A0A087TW74"/>
<sequence>MTSDEEFLISQVLSCLETDLAAAKSWMIFSKSAFPQSFPVLFQCYKMACNEKNLSESALCLSDLVKKFPNEAVLIRELRNIAMCLCSANDDFLKQIFEQLSEDIKYEVMMAVTRNVQTVEEHCELMLLFLKRMPNARLLQHGSNIIDTLLTAEEQPDIRSPINLFRKMLICDALPLILRVSQFEYKFKVIFQLLQKAVEFYVCCLFTFPTVQDAPIRKEVITISESDPDEGWKPLLMLLETVAFRYRWNYPEMFYSNFSDSSLQQLLSLLKRKNKTLSSLTSEKHRREDSSGYEEAYFCLVVTFFYCLYTFGRLIHPKIFSSSVTGPYNYILMEGISFPQEDCPKNLGNEFKRTERGFLVTSKLATPEVASMLIPSFVTAVECWQLLHRHQHFMKEFKCLSKNIQLDTWAVFQEFYINMLMYERAHRDAIDHLGRFCKTAVDPAHKNKASLQIASCYNFLGEYEHALKILYEVIMSLSPSGVYNTKPT</sequence>
<reference evidence="5 6" key="1">
    <citation type="submission" date="2013-11" db="EMBL/GenBank/DDBJ databases">
        <title>Genome sequencing of Stegodyphus mimosarum.</title>
        <authorList>
            <person name="Bechsgaard J."/>
        </authorList>
    </citation>
    <scope>NUCLEOTIDE SEQUENCE [LARGE SCALE GENOMIC DNA]</scope>
</reference>
<dbReference type="Pfam" id="PF21045">
    <property type="entry name" value="INT10"/>
    <property type="match status" value="1"/>
</dbReference>